<dbReference type="InterPro" id="IPR041973">
    <property type="entry name" value="KOW_Spt5_1"/>
</dbReference>
<comment type="subcellular location">
    <subcellularLocation>
        <location evidence="1">Nucleus</location>
    </subcellularLocation>
</comment>
<sequence>MKASRLDLERQREEPSAEELAEQLRHRYSRMDYGRTAQYVGDEGDVPQHTLIPSVQDPSLWVVKCKPGKERDVVNTIMRKYLDRENTDNPLDVSCCFMRDTLKGYIYIESRSNASVVAAITNVNNVYHSKVMLVPIKDMVDTMQAAKKEVQLQPGGWVRMRRGKYTGDLCQLIEVFDSGDLVRRASVETFRFVSGGVDTSRARISALQQRQEQDRKWKARKPLSQRPPQKLFNPKEIELLDRTKPVIPKGRNVFTYGTDVFKDGFLEKDVRVGMLTVENVNPTLEEIQRFAGDGGANGYEGNVDLSALAATALKDGPVEFVPGDKVEVTNGEMKNVQGIVQSVDGSQITVAPNASAGLERSLTFPAKQLRKCFEPGAHVRVANGRFANETGLVLRVDDNVITLLSDLNLKEVNSLSDRCHGNL</sequence>
<accession>A0A8H8DEY0</accession>
<comment type="function">
    <text evidence="7">The SPT4-SPT5 complex mediates both activation and inhibition of transcription elongation, and plays a role in pre-mRNA processing. This complex seems to be important for the stability of the RNA polymerase II elongation machinery on the chromatin template but not for the inherent ability of this machinery to translocate down the gene.</text>
</comment>
<feature type="domain" description="KOW" evidence="12">
    <location>
        <begin position="151"/>
        <end position="178"/>
    </location>
</feature>
<gene>
    <name evidence="13" type="ORF">BJ554DRAFT_4218</name>
</gene>
<dbReference type="InterPro" id="IPR041975">
    <property type="entry name" value="KOW_Spt5_2"/>
</dbReference>
<dbReference type="AlphaFoldDB" id="A0A8H8DEY0"/>
<dbReference type="InterPro" id="IPR008991">
    <property type="entry name" value="Translation_prot_SH3-like_sf"/>
</dbReference>
<keyword evidence="14" id="KW-1185">Reference proteome</keyword>
<dbReference type="Pfam" id="PF03439">
    <property type="entry name" value="Spt5-NGN"/>
    <property type="match status" value="1"/>
</dbReference>
<evidence type="ECO:0000256" key="2">
    <source>
        <dbReference type="ARBA" id="ARBA00006956"/>
    </source>
</evidence>
<feature type="domain" description="KOW" evidence="12">
    <location>
        <begin position="372"/>
        <end position="399"/>
    </location>
</feature>
<dbReference type="GO" id="GO:0003746">
    <property type="term" value="F:translation elongation factor activity"/>
    <property type="evidence" value="ECO:0007669"/>
    <property type="project" value="UniProtKB-KW"/>
</dbReference>
<keyword evidence="13" id="KW-0251">Elongation factor</keyword>
<dbReference type="CDD" id="cd09888">
    <property type="entry name" value="NGN_Euk"/>
    <property type="match status" value="1"/>
</dbReference>
<dbReference type="GO" id="GO:0032044">
    <property type="term" value="C:DSIF complex"/>
    <property type="evidence" value="ECO:0007669"/>
    <property type="project" value="TreeGrafter"/>
</dbReference>
<evidence type="ECO:0000313" key="14">
    <source>
        <dbReference type="Proteomes" id="UP000673691"/>
    </source>
</evidence>
<evidence type="ECO:0000313" key="13">
    <source>
        <dbReference type="EMBL" id="KAG5456129.1"/>
    </source>
</evidence>
<feature type="domain" description="KOW" evidence="12">
    <location>
        <begin position="319"/>
        <end position="346"/>
    </location>
</feature>
<dbReference type="SUPFAM" id="SSF50104">
    <property type="entry name" value="Translation proteins SH3-like domain"/>
    <property type="match status" value="1"/>
</dbReference>
<protein>
    <recommendedName>
        <fullName evidence="3">Transcription elongation factor SPT5</fullName>
    </recommendedName>
    <alternativeName>
        <fullName evidence="8 9">Chromatin Elongation factor SPT5</fullName>
    </alternativeName>
    <alternativeName>
        <fullName evidence="4">Transcription elongation factor spt5</fullName>
    </alternativeName>
</protein>
<dbReference type="GO" id="GO:0006357">
    <property type="term" value="P:regulation of transcription by RNA polymerase II"/>
    <property type="evidence" value="ECO:0007669"/>
    <property type="project" value="InterPro"/>
</dbReference>
<evidence type="ECO:0000256" key="4">
    <source>
        <dbReference type="ARBA" id="ARBA00021370"/>
    </source>
</evidence>
<keyword evidence="13" id="KW-0648">Protein biosynthesis</keyword>
<dbReference type="Pfam" id="PF23042">
    <property type="entry name" value="KOW1_SPT5"/>
    <property type="match status" value="1"/>
</dbReference>
<evidence type="ECO:0000256" key="3">
    <source>
        <dbReference type="ARBA" id="ARBA00020181"/>
    </source>
</evidence>
<dbReference type="InterPro" id="IPR006645">
    <property type="entry name" value="NGN-like_dom"/>
</dbReference>
<dbReference type="CDD" id="cd06083">
    <property type="entry name" value="KOW_Spt5_3"/>
    <property type="match status" value="1"/>
</dbReference>
<comment type="similarity">
    <text evidence="2">Belongs to the SPT5 family.</text>
</comment>
<dbReference type="Gene3D" id="3.30.70.940">
    <property type="entry name" value="NusG, N-terminal domain"/>
    <property type="match status" value="1"/>
</dbReference>
<dbReference type="InterPro" id="IPR039659">
    <property type="entry name" value="SPT5"/>
</dbReference>
<dbReference type="GO" id="GO:0006368">
    <property type="term" value="P:transcription elongation by RNA polymerase II"/>
    <property type="evidence" value="ECO:0007669"/>
    <property type="project" value="TreeGrafter"/>
</dbReference>
<keyword evidence="6" id="KW-0539">Nucleus</keyword>
<dbReference type="FunFam" id="3.30.70.940:FF:000005">
    <property type="entry name" value="Transcription elongation factor SPT5"/>
    <property type="match status" value="1"/>
</dbReference>
<dbReference type="InterPro" id="IPR014722">
    <property type="entry name" value="Rib_uL2_dom2"/>
</dbReference>
<dbReference type="InterPro" id="IPR005100">
    <property type="entry name" value="NGN-domain"/>
</dbReference>
<dbReference type="InterPro" id="IPR039385">
    <property type="entry name" value="NGN_Euk"/>
</dbReference>
<dbReference type="Gene3D" id="2.30.30.30">
    <property type="match status" value="2"/>
</dbReference>
<dbReference type="SMART" id="SM00738">
    <property type="entry name" value="NGN"/>
    <property type="match status" value="1"/>
</dbReference>
<keyword evidence="5" id="KW-0804">Transcription</keyword>
<dbReference type="InterPro" id="IPR036735">
    <property type="entry name" value="NGN_dom_sf"/>
</dbReference>
<evidence type="ECO:0000259" key="12">
    <source>
        <dbReference type="SMART" id="SM00739"/>
    </source>
</evidence>
<evidence type="ECO:0000256" key="5">
    <source>
        <dbReference type="ARBA" id="ARBA00023163"/>
    </source>
</evidence>
<evidence type="ECO:0000256" key="6">
    <source>
        <dbReference type="ARBA" id="ARBA00023242"/>
    </source>
</evidence>
<feature type="compositionally biased region" description="Basic and acidic residues" evidence="10">
    <location>
        <begin position="1"/>
        <end position="15"/>
    </location>
</feature>
<dbReference type="EMBL" id="JAEFCI010012235">
    <property type="protein sequence ID" value="KAG5456129.1"/>
    <property type="molecule type" value="Genomic_DNA"/>
</dbReference>
<evidence type="ECO:0000256" key="7">
    <source>
        <dbReference type="ARBA" id="ARBA00024691"/>
    </source>
</evidence>
<feature type="domain" description="NusG-like N-terminal" evidence="11">
    <location>
        <begin position="57"/>
        <end position="146"/>
    </location>
</feature>
<name>A0A8H8DEY0_9FUNG</name>
<organism evidence="13 14">
    <name type="scientific">Olpidium bornovanus</name>
    <dbReference type="NCBI Taxonomy" id="278681"/>
    <lineage>
        <taxon>Eukaryota</taxon>
        <taxon>Fungi</taxon>
        <taxon>Fungi incertae sedis</taxon>
        <taxon>Olpidiomycota</taxon>
        <taxon>Olpidiomycotina</taxon>
        <taxon>Olpidiomycetes</taxon>
        <taxon>Olpidiales</taxon>
        <taxon>Olpidiaceae</taxon>
        <taxon>Olpidium</taxon>
    </lineage>
</organism>
<reference evidence="13 14" key="1">
    <citation type="journal article" name="Sci. Rep.">
        <title>Genome-scale phylogenetic analyses confirm Olpidium as the closest living zoosporic fungus to the non-flagellated, terrestrial fungi.</title>
        <authorList>
            <person name="Chang Y."/>
            <person name="Rochon D."/>
            <person name="Sekimoto S."/>
            <person name="Wang Y."/>
            <person name="Chovatia M."/>
            <person name="Sandor L."/>
            <person name="Salamov A."/>
            <person name="Grigoriev I.V."/>
            <person name="Stajich J.E."/>
            <person name="Spatafora J.W."/>
        </authorList>
    </citation>
    <scope>NUCLEOTIDE SEQUENCE [LARGE SCALE GENOMIC DNA]</scope>
    <source>
        <strain evidence="13">S191</strain>
    </source>
</reference>
<evidence type="ECO:0000256" key="1">
    <source>
        <dbReference type="ARBA" id="ARBA00004123"/>
    </source>
</evidence>
<dbReference type="Proteomes" id="UP000673691">
    <property type="component" value="Unassembled WGS sequence"/>
</dbReference>
<dbReference type="PANTHER" id="PTHR11125">
    <property type="entry name" value="SUPPRESSOR OF TY 5"/>
    <property type="match status" value="1"/>
</dbReference>
<feature type="region of interest" description="Disordered" evidence="10">
    <location>
        <begin position="1"/>
        <end position="20"/>
    </location>
</feature>
<dbReference type="InterPro" id="IPR041976">
    <property type="entry name" value="KOW_Spt5_3"/>
</dbReference>
<dbReference type="CDD" id="cd06082">
    <property type="entry name" value="KOW_Spt5_2"/>
    <property type="match status" value="1"/>
</dbReference>
<evidence type="ECO:0000256" key="10">
    <source>
        <dbReference type="SAM" id="MobiDB-lite"/>
    </source>
</evidence>
<comment type="caution">
    <text evidence="13">The sequence shown here is derived from an EMBL/GenBank/DDBJ whole genome shotgun (WGS) entry which is preliminary data.</text>
</comment>
<dbReference type="Pfam" id="PF23284">
    <property type="entry name" value="KOW2_Spt5"/>
    <property type="match status" value="1"/>
</dbReference>
<dbReference type="PANTHER" id="PTHR11125:SF7">
    <property type="entry name" value="TRANSCRIPTION ELONGATION FACTOR SPT5"/>
    <property type="match status" value="1"/>
</dbReference>
<evidence type="ECO:0000259" key="11">
    <source>
        <dbReference type="SMART" id="SM00738"/>
    </source>
</evidence>
<proteinExistence type="inferred from homology"/>
<dbReference type="OrthoDB" id="28901at2759"/>
<evidence type="ECO:0000256" key="9">
    <source>
        <dbReference type="ARBA" id="ARBA00031006"/>
    </source>
</evidence>
<dbReference type="SMART" id="SM00739">
    <property type="entry name" value="KOW"/>
    <property type="match status" value="3"/>
</dbReference>
<dbReference type="InterPro" id="IPR005824">
    <property type="entry name" value="KOW"/>
</dbReference>
<dbReference type="GO" id="GO:0003729">
    <property type="term" value="F:mRNA binding"/>
    <property type="evidence" value="ECO:0007669"/>
    <property type="project" value="TreeGrafter"/>
</dbReference>
<dbReference type="GO" id="GO:0032784">
    <property type="term" value="P:regulation of DNA-templated transcription elongation"/>
    <property type="evidence" value="ECO:0007669"/>
    <property type="project" value="InterPro"/>
</dbReference>
<evidence type="ECO:0000256" key="8">
    <source>
        <dbReference type="ARBA" id="ARBA00029865"/>
    </source>
</evidence>